<gene>
    <name evidence="2" type="ORF">Airi01_057960</name>
</gene>
<dbReference type="SMART" id="SM01248">
    <property type="entry name" value="KaiB"/>
    <property type="match status" value="1"/>
</dbReference>
<dbReference type="CDD" id="cd02978">
    <property type="entry name" value="KaiB_like"/>
    <property type="match status" value="1"/>
</dbReference>
<dbReference type="SUPFAM" id="SSF52833">
    <property type="entry name" value="Thioredoxin-like"/>
    <property type="match status" value="1"/>
</dbReference>
<proteinExistence type="predicted"/>
<dbReference type="Gene3D" id="3.40.30.10">
    <property type="entry name" value="Glutaredoxin"/>
    <property type="match status" value="1"/>
</dbReference>
<organism evidence="2 3">
    <name type="scientific">Actinoallomurus iriomotensis</name>
    <dbReference type="NCBI Taxonomy" id="478107"/>
    <lineage>
        <taxon>Bacteria</taxon>
        <taxon>Bacillati</taxon>
        <taxon>Actinomycetota</taxon>
        <taxon>Actinomycetes</taxon>
        <taxon>Streptosporangiales</taxon>
        <taxon>Thermomonosporaceae</taxon>
        <taxon>Actinoallomurus</taxon>
    </lineage>
</organism>
<dbReference type="AlphaFoldDB" id="A0A9W6VS00"/>
<dbReference type="Proteomes" id="UP001165135">
    <property type="component" value="Unassembled WGS sequence"/>
</dbReference>
<accession>A0A9W6VS00</accession>
<evidence type="ECO:0000313" key="2">
    <source>
        <dbReference type="EMBL" id="GLY77529.1"/>
    </source>
</evidence>
<evidence type="ECO:0000313" key="3">
    <source>
        <dbReference type="Proteomes" id="UP001165135"/>
    </source>
</evidence>
<dbReference type="InterPro" id="IPR039022">
    <property type="entry name" value="KaiB-like"/>
</dbReference>
<feature type="domain" description="KaiB" evidence="1">
    <location>
        <begin position="7"/>
        <end position="87"/>
    </location>
</feature>
<evidence type="ECO:0000259" key="1">
    <source>
        <dbReference type="SMART" id="SM01248"/>
    </source>
</evidence>
<protein>
    <submittedName>
        <fullName evidence="2">Circadian clock protein KaiB</fullName>
    </submittedName>
</protein>
<dbReference type="EMBL" id="BSTJ01000007">
    <property type="protein sequence ID" value="GLY77529.1"/>
    <property type="molecule type" value="Genomic_DNA"/>
</dbReference>
<comment type="caution">
    <text evidence="2">The sequence shown here is derived from an EMBL/GenBank/DDBJ whole genome shotgun (WGS) entry which is preliminary data.</text>
</comment>
<dbReference type="GO" id="GO:0048511">
    <property type="term" value="P:rhythmic process"/>
    <property type="evidence" value="ECO:0007669"/>
    <property type="project" value="InterPro"/>
</dbReference>
<reference evidence="2" key="1">
    <citation type="submission" date="2023-03" db="EMBL/GenBank/DDBJ databases">
        <title>Actinoallomurus iriomotensis NBRC 103681.</title>
        <authorList>
            <person name="Ichikawa N."/>
            <person name="Sato H."/>
            <person name="Tonouchi N."/>
        </authorList>
    </citation>
    <scope>NUCLEOTIDE SEQUENCE</scope>
    <source>
        <strain evidence="2">NBRC 103681</strain>
    </source>
</reference>
<dbReference type="InterPro" id="IPR011649">
    <property type="entry name" value="KaiB_domain"/>
</dbReference>
<dbReference type="PANTHER" id="PTHR41709:SF2">
    <property type="entry name" value="CIRCADIAN CLOCK PROTEIN KAIB2"/>
    <property type="match status" value="1"/>
</dbReference>
<name>A0A9W6VS00_9ACTN</name>
<dbReference type="InterPro" id="IPR036249">
    <property type="entry name" value="Thioredoxin-like_sf"/>
</dbReference>
<dbReference type="RefSeq" id="WP_285627168.1">
    <property type="nucleotide sequence ID" value="NZ_BSTJ01000007.1"/>
</dbReference>
<dbReference type="PANTHER" id="PTHR41709">
    <property type="entry name" value="KAIB-LIKE PROTEIN 1"/>
    <property type="match status" value="1"/>
</dbReference>
<sequence>MADYSFRLYVAGRTARSQAAESNLRLLCEARLARHAIEIIDVAERPDQAEEARILATPTVIRLTPAPQLRVIGDLSDHERAAAVLGLPSAVLEEGPR</sequence>
<dbReference type="Pfam" id="PF07689">
    <property type="entry name" value="KaiB"/>
    <property type="match status" value="1"/>
</dbReference>